<dbReference type="GO" id="GO:0071555">
    <property type="term" value="P:cell wall organization"/>
    <property type="evidence" value="ECO:0007669"/>
    <property type="project" value="UniProtKB-UniRule"/>
</dbReference>
<dbReference type="PANTHER" id="PTHR30582">
    <property type="entry name" value="L,D-TRANSPEPTIDASE"/>
    <property type="match status" value="1"/>
</dbReference>
<dbReference type="Pfam" id="PF03734">
    <property type="entry name" value="YkuD"/>
    <property type="match status" value="1"/>
</dbReference>
<name>A0AAE3ZZ07_9ACTN</name>
<keyword evidence="3 6" id="KW-0133">Cell shape</keyword>
<dbReference type="PROSITE" id="PS51257">
    <property type="entry name" value="PROKAR_LIPOPROTEIN"/>
    <property type="match status" value="1"/>
</dbReference>
<dbReference type="InterPro" id="IPR005490">
    <property type="entry name" value="LD_TPept_cat_dom"/>
</dbReference>
<keyword evidence="8" id="KW-0732">Signal</keyword>
<comment type="pathway">
    <text evidence="1 6">Cell wall biogenesis; peptidoglycan biosynthesis.</text>
</comment>
<proteinExistence type="predicted"/>
<organism evidence="10 11">
    <name type="scientific">Catenuloplanes niger</name>
    <dbReference type="NCBI Taxonomy" id="587534"/>
    <lineage>
        <taxon>Bacteria</taxon>
        <taxon>Bacillati</taxon>
        <taxon>Actinomycetota</taxon>
        <taxon>Actinomycetes</taxon>
        <taxon>Micromonosporales</taxon>
        <taxon>Micromonosporaceae</taxon>
        <taxon>Catenuloplanes</taxon>
    </lineage>
</organism>
<evidence type="ECO:0000256" key="6">
    <source>
        <dbReference type="PROSITE-ProRule" id="PRU01373"/>
    </source>
</evidence>
<dbReference type="PROSITE" id="PS52029">
    <property type="entry name" value="LD_TPASE"/>
    <property type="match status" value="1"/>
</dbReference>
<dbReference type="Gene3D" id="2.40.440.10">
    <property type="entry name" value="L,D-transpeptidase catalytic domain-like"/>
    <property type="match status" value="1"/>
</dbReference>
<keyword evidence="11" id="KW-1185">Reference proteome</keyword>
<dbReference type="RefSeq" id="WP_310428536.1">
    <property type="nucleotide sequence ID" value="NZ_JAVDYC010000001.1"/>
</dbReference>
<feature type="region of interest" description="Disordered" evidence="7">
    <location>
        <begin position="115"/>
        <end position="136"/>
    </location>
</feature>
<dbReference type="AlphaFoldDB" id="A0AAE3ZZ07"/>
<dbReference type="Gene3D" id="1.10.101.10">
    <property type="entry name" value="PGBD-like superfamily/PGBD"/>
    <property type="match status" value="1"/>
</dbReference>
<evidence type="ECO:0000313" key="11">
    <source>
        <dbReference type="Proteomes" id="UP001183629"/>
    </source>
</evidence>
<dbReference type="PANTHER" id="PTHR30582:SF2">
    <property type="entry name" value="L,D-TRANSPEPTIDASE YCIB-RELATED"/>
    <property type="match status" value="1"/>
</dbReference>
<protein>
    <recommendedName>
        <fullName evidence="9">L,D-TPase catalytic domain-containing protein</fullName>
    </recommendedName>
</protein>
<evidence type="ECO:0000256" key="4">
    <source>
        <dbReference type="ARBA" id="ARBA00022984"/>
    </source>
</evidence>
<keyword evidence="4 6" id="KW-0573">Peptidoglycan synthesis</keyword>
<dbReference type="CDD" id="cd16913">
    <property type="entry name" value="YkuD_like"/>
    <property type="match status" value="1"/>
</dbReference>
<evidence type="ECO:0000313" key="10">
    <source>
        <dbReference type="EMBL" id="MDR7327849.1"/>
    </source>
</evidence>
<dbReference type="GO" id="GO:0008360">
    <property type="term" value="P:regulation of cell shape"/>
    <property type="evidence" value="ECO:0007669"/>
    <property type="project" value="UniProtKB-UniRule"/>
</dbReference>
<dbReference type="InterPro" id="IPR038063">
    <property type="entry name" value="Transpep_catalytic_dom"/>
</dbReference>
<accession>A0AAE3ZZ07</accession>
<feature type="active site" description="Nucleophile" evidence="6">
    <location>
        <position position="307"/>
    </location>
</feature>
<evidence type="ECO:0000256" key="5">
    <source>
        <dbReference type="ARBA" id="ARBA00023316"/>
    </source>
</evidence>
<feature type="region of interest" description="Disordered" evidence="7">
    <location>
        <begin position="31"/>
        <end position="96"/>
    </location>
</feature>
<evidence type="ECO:0000256" key="8">
    <source>
        <dbReference type="SAM" id="SignalP"/>
    </source>
</evidence>
<evidence type="ECO:0000256" key="1">
    <source>
        <dbReference type="ARBA" id="ARBA00004752"/>
    </source>
</evidence>
<dbReference type="GO" id="GO:0071972">
    <property type="term" value="F:peptidoglycan L,D-transpeptidase activity"/>
    <property type="evidence" value="ECO:0007669"/>
    <property type="project" value="TreeGrafter"/>
</dbReference>
<keyword evidence="5 6" id="KW-0961">Cell wall biogenesis/degradation</keyword>
<dbReference type="InterPro" id="IPR002477">
    <property type="entry name" value="Peptidoglycan-bd-like"/>
</dbReference>
<dbReference type="SUPFAM" id="SSF47090">
    <property type="entry name" value="PGBD-like"/>
    <property type="match status" value="1"/>
</dbReference>
<gene>
    <name evidence="10" type="ORF">J2S44_008099</name>
</gene>
<comment type="caution">
    <text evidence="10">The sequence shown here is derived from an EMBL/GenBank/DDBJ whole genome shotgun (WGS) entry which is preliminary data.</text>
</comment>
<dbReference type="GO" id="GO:0018104">
    <property type="term" value="P:peptidoglycan-protein cross-linking"/>
    <property type="evidence" value="ECO:0007669"/>
    <property type="project" value="TreeGrafter"/>
</dbReference>
<dbReference type="InterPro" id="IPR036366">
    <property type="entry name" value="PGBDSf"/>
</dbReference>
<dbReference type="InterPro" id="IPR050979">
    <property type="entry name" value="LD-transpeptidase"/>
</dbReference>
<feature type="chain" id="PRO_5042069492" description="L,D-TPase catalytic domain-containing protein" evidence="8">
    <location>
        <begin position="21"/>
        <end position="333"/>
    </location>
</feature>
<evidence type="ECO:0000259" key="9">
    <source>
        <dbReference type="PROSITE" id="PS52029"/>
    </source>
</evidence>
<dbReference type="Pfam" id="PF01471">
    <property type="entry name" value="PG_binding_1"/>
    <property type="match status" value="1"/>
</dbReference>
<keyword evidence="2" id="KW-0808">Transferase</keyword>
<reference evidence="10 11" key="1">
    <citation type="submission" date="2023-07" db="EMBL/GenBank/DDBJ databases">
        <title>Sequencing the genomes of 1000 actinobacteria strains.</title>
        <authorList>
            <person name="Klenk H.-P."/>
        </authorList>
    </citation>
    <scope>NUCLEOTIDE SEQUENCE [LARGE SCALE GENOMIC DNA]</scope>
    <source>
        <strain evidence="10 11">DSM 44711</strain>
    </source>
</reference>
<feature type="compositionally biased region" description="Low complexity" evidence="7">
    <location>
        <begin position="31"/>
        <end position="42"/>
    </location>
</feature>
<dbReference type="InterPro" id="IPR036365">
    <property type="entry name" value="PGBD-like_sf"/>
</dbReference>
<evidence type="ECO:0000256" key="7">
    <source>
        <dbReference type="SAM" id="MobiDB-lite"/>
    </source>
</evidence>
<evidence type="ECO:0000256" key="2">
    <source>
        <dbReference type="ARBA" id="ARBA00022679"/>
    </source>
</evidence>
<feature type="domain" description="L,D-TPase catalytic" evidence="9">
    <location>
        <begin position="214"/>
        <end position="333"/>
    </location>
</feature>
<feature type="compositionally biased region" description="Low complexity" evidence="7">
    <location>
        <begin position="115"/>
        <end position="131"/>
    </location>
</feature>
<feature type="compositionally biased region" description="Low complexity" evidence="7">
    <location>
        <begin position="60"/>
        <end position="77"/>
    </location>
</feature>
<dbReference type="GO" id="GO:0016740">
    <property type="term" value="F:transferase activity"/>
    <property type="evidence" value="ECO:0007669"/>
    <property type="project" value="UniProtKB-KW"/>
</dbReference>
<dbReference type="SUPFAM" id="SSF141523">
    <property type="entry name" value="L,D-transpeptidase catalytic domain-like"/>
    <property type="match status" value="1"/>
</dbReference>
<evidence type="ECO:0000256" key="3">
    <source>
        <dbReference type="ARBA" id="ARBA00022960"/>
    </source>
</evidence>
<sequence length="333" mass="34066">MTVRRGMRRSAVLGLAVAMAAGCGGGPGAPVAQPGATAGPQAWPSGPPRFTGAPTPVRPPAGSAAPSLPAATPGGTAWPTGVPASTGTLAPTGTPVWPGMPVPTGTPVPPGMPVPGQTATPAPGGTPSGTPTAGGDGVLKRGESGPEIVALQRRLDALGYWNGPADGRFGALTLQAVYAVQKAAGIARTGRADAETLAALAGGVRPVARSRSGHKVEIDLERQLLMLVDDGAVTRILNTSTGSDEYYRHRGRRYLADTPAGRFTVGRQIDGWRYGPLGPLYRPKYFNGGIAVHGAHDIPPYPASHGCARLSIAAMDWVWSSGEMPVGTRVWVY</sequence>
<feature type="signal peptide" evidence="8">
    <location>
        <begin position="1"/>
        <end position="20"/>
    </location>
</feature>
<dbReference type="EMBL" id="JAVDYC010000001">
    <property type="protein sequence ID" value="MDR7327849.1"/>
    <property type="molecule type" value="Genomic_DNA"/>
</dbReference>
<dbReference type="GO" id="GO:0005576">
    <property type="term" value="C:extracellular region"/>
    <property type="evidence" value="ECO:0007669"/>
    <property type="project" value="TreeGrafter"/>
</dbReference>
<feature type="active site" description="Proton donor/acceptor" evidence="6">
    <location>
        <position position="293"/>
    </location>
</feature>
<dbReference type="Proteomes" id="UP001183629">
    <property type="component" value="Unassembled WGS sequence"/>
</dbReference>